<sequence length="142" mass="16270">KVKIVINQEYEKGQLSSLRAGIRKVSPDCKGILLALVDHPLVKKETYQLLKDRFFQEKDKIIIPTYKGKNGHPVIFSSLFFSELMKAPLDQGARYVVRGHPEKTIFLPVEDEGVILSIDTPEKYSKFCSHFLTEGEANYEHF</sequence>
<evidence type="ECO:0000259" key="1">
    <source>
        <dbReference type="Pfam" id="PF12804"/>
    </source>
</evidence>
<dbReference type="CDD" id="cd04182">
    <property type="entry name" value="GT_2_like_f"/>
    <property type="match status" value="1"/>
</dbReference>
<evidence type="ECO:0000313" key="3">
    <source>
        <dbReference type="Proteomes" id="UP000316517"/>
    </source>
</evidence>
<dbReference type="GO" id="GO:0016779">
    <property type="term" value="F:nucleotidyltransferase activity"/>
    <property type="evidence" value="ECO:0007669"/>
    <property type="project" value="UniProtKB-ARBA"/>
</dbReference>
<dbReference type="PANTHER" id="PTHR43777:SF1">
    <property type="entry name" value="MOLYBDENUM COFACTOR CYTIDYLYLTRANSFERASE"/>
    <property type="match status" value="1"/>
</dbReference>
<dbReference type="AlphaFoldDB" id="A0A523TIG1"/>
<dbReference type="EMBL" id="SOJT01000049">
    <property type="protein sequence ID" value="TET30113.1"/>
    <property type="molecule type" value="Genomic_DNA"/>
</dbReference>
<comment type="caution">
    <text evidence="2">The sequence shown here is derived from an EMBL/GenBank/DDBJ whole genome shotgun (WGS) entry which is preliminary data.</text>
</comment>
<dbReference type="InterPro" id="IPR025877">
    <property type="entry name" value="MobA-like_NTP_Trfase"/>
</dbReference>
<feature type="domain" description="MobA-like NTP transferase" evidence="1">
    <location>
        <begin position="2"/>
        <end position="100"/>
    </location>
</feature>
<dbReference type="SUPFAM" id="SSF53448">
    <property type="entry name" value="Nucleotide-diphospho-sugar transferases"/>
    <property type="match status" value="1"/>
</dbReference>
<name>A0A523TIG1_UNCAE</name>
<evidence type="ECO:0000313" key="2">
    <source>
        <dbReference type="EMBL" id="TET30113.1"/>
    </source>
</evidence>
<organism evidence="2 3">
    <name type="scientific">Aerophobetes bacterium</name>
    <dbReference type="NCBI Taxonomy" id="2030807"/>
    <lineage>
        <taxon>Bacteria</taxon>
        <taxon>Candidatus Aerophobota</taxon>
    </lineage>
</organism>
<dbReference type="Proteomes" id="UP000316517">
    <property type="component" value="Unassembled WGS sequence"/>
</dbReference>
<dbReference type="PANTHER" id="PTHR43777">
    <property type="entry name" value="MOLYBDENUM COFACTOR CYTIDYLYLTRANSFERASE"/>
    <property type="match status" value="1"/>
</dbReference>
<reference evidence="2 3" key="1">
    <citation type="submission" date="2019-03" db="EMBL/GenBank/DDBJ databases">
        <title>Metabolic potential of uncultured bacteria and archaea associated with petroleum seepage in deep-sea sediments.</title>
        <authorList>
            <person name="Dong X."/>
            <person name="Hubert C."/>
        </authorList>
    </citation>
    <scope>NUCLEOTIDE SEQUENCE [LARGE SCALE GENOMIC DNA]</scope>
    <source>
        <strain evidence="2">E44_bin3</strain>
    </source>
</reference>
<accession>A0A523TIG1</accession>
<feature type="non-terminal residue" evidence="2">
    <location>
        <position position="1"/>
    </location>
</feature>
<dbReference type="InterPro" id="IPR029044">
    <property type="entry name" value="Nucleotide-diphossugar_trans"/>
</dbReference>
<gene>
    <name evidence="2" type="ORF">E3J68_00970</name>
</gene>
<keyword evidence="2" id="KW-0808">Transferase</keyword>
<protein>
    <submittedName>
        <fullName evidence="2">Nucleotidyltransferase family protein</fullName>
    </submittedName>
</protein>
<proteinExistence type="predicted"/>
<dbReference type="Gene3D" id="3.90.550.10">
    <property type="entry name" value="Spore Coat Polysaccharide Biosynthesis Protein SpsA, Chain A"/>
    <property type="match status" value="1"/>
</dbReference>
<dbReference type="Pfam" id="PF12804">
    <property type="entry name" value="NTP_transf_3"/>
    <property type="match status" value="1"/>
</dbReference>